<gene>
    <name evidence="1" type="ORF">PDEL1432_LOCUS3088</name>
</gene>
<organism evidence="1">
    <name type="scientific">Pseudo-nitzschia delicatissima</name>
    <dbReference type="NCBI Taxonomy" id="44447"/>
    <lineage>
        <taxon>Eukaryota</taxon>
        <taxon>Sar</taxon>
        <taxon>Stramenopiles</taxon>
        <taxon>Ochrophyta</taxon>
        <taxon>Bacillariophyta</taxon>
        <taxon>Bacillariophyceae</taxon>
        <taxon>Bacillariophycidae</taxon>
        <taxon>Bacillariales</taxon>
        <taxon>Bacillariaceae</taxon>
        <taxon>Pseudo-nitzschia</taxon>
    </lineage>
</organism>
<reference evidence="1" key="1">
    <citation type="submission" date="2021-01" db="EMBL/GenBank/DDBJ databases">
        <authorList>
            <person name="Corre E."/>
            <person name="Pelletier E."/>
            <person name="Niang G."/>
            <person name="Scheremetjew M."/>
            <person name="Finn R."/>
            <person name="Kale V."/>
            <person name="Holt S."/>
            <person name="Cochrane G."/>
            <person name="Meng A."/>
            <person name="Brown T."/>
            <person name="Cohen L."/>
        </authorList>
    </citation>
    <scope>NUCLEOTIDE SEQUENCE</scope>
    <source>
        <strain evidence="1">UNC1205</strain>
    </source>
</reference>
<dbReference type="AlphaFoldDB" id="A0A7S0UHR9"/>
<sequence>METRPRVRAAGGCYVLKYSKFKPIQRDMWCEIPYGAVLETVYYRYLYFHEDGRCLYALSNSPPKAMFPRIRNVILNREGHDISIVSGWFQVQKYNCTVIAKQRWQSVKFEISIIPESAHGKFSELSIDRHVTSQSGEFDEWSYDFHEHKVPDKHFRFIKDARL</sequence>
<protein>
    <submittedName>
        <fullName evidence="1">Uncharacterized protein</fullName>
    </submittedName>
</protein>
<dbReference type="EMBL" id="HBFL01004308">
    <property type="protein sequence ID" value="CAD8763048.1"/>
    <property type="molecule type" value="Transcribed_RNA"/>
</dbReference>
<evidence type="ECO:0000313" key="1">
    <source>
        <dbReference type="EMBL" id="CAD8763048.1"/>
    </source>
</evidence>
<proteinExistence type="predicted"/>
<name>A0A7S0UHR9_9STRA</name>
<accession>A0A7S0UHR9</accession>